<gene>
    <name evidence="1" type="ORF">L2E82_17112</name>
</gene>
<name>A0ACB9F7U9_CICIN</name>
<dbReference type="EMBL" id="CM042011">
    <property type="protein sequence ID" value="KAI3767031.1"/>
    <property type="molecule type" value="Genomic_DNA"/>
</dbReference>
<proteinExistence type="predicted"/>
<evidence type="ECO:0000313" key="1">
    <source>
        <dbReference type="EMBL" id="KAI3767031.1"/>
    </source>
</evidence>
<dbReference type="Proteomes" id="UP001055811">
    <property type="component" value="Linkage Group LG03"/>
</dbReference>
<sequence>MSDSTAIVNGGDNNSSKRNTVEDVSKIVEQSKESSFSKENIPKSIPITLLGQCQETNSFKSNFTSWSSASTAPVPEETRGKVAALLKQQQGLIKGQAKTPPVEEEVPPLLAKNGKLEMWRIDGEEKTRIDGEEKTPLPKEDHYLCCWFGKDRSQLLLKL</sequence>
<reference evidence="1 2" key="2">
    <citation type="journal article" date="2022" name="Mol. Ecol. Resour.">
        <title>The genomes of chicory, endive, great burdock and yacon provide insights into Asteraceae paleo-polyploidization history and plant inulin production.</title>
        <authorList>
            <person name="Fan W."/>
            <person name="Wang S."/>
            <person name="Wang H."/>
            <person name="Wang A."/>
            <person name="Jiang F."/>
            <person name="Liu H."/>
            <person name="Zhao H."/>
            <person name="Xu D."/>
            <person name="Zhang Y."/>
        </authorList>
    </citation>
    <scope>NUCLEOTIDE SEQUENCE [LARGE SCALE GENOMIC DNA]</scope>
    <source>
        <strain evidence="2">cv. Punajuju</strain>
        <tissue evidence="1">Leaves</tissue>
    </source>
</reference>
<comment type="caution">
    <text evidence="1">The sequence shown here is derived from an EMBL/GenBank/DDBJ whole genome shotgun (WGS) entry which is preliminary data.</text>
</comment>
<keyword evidence="2" id="KW-1185">Reference proteome</keyword>
<organism evidence="1 2">
    <name type="scientific">Cichorium intybus</name>
    <name type="common">Chicory</name>
    <dbReference type="NCBI Taxonomy" id="13427"/>
    <lineage>
        <taxon>Eukaryota</taxon>
        <taxon>Viridiplantae</taxon>
        <taxon>Streptophyta</taxon>
        <taxon>Embryophyta</taxon>
        <taxon>Tracheophyta</taxon>
        <taxon>Spermatophyta</taxon>
        <taxon>Magnoliopsida</taxon>
        <taxon>eudicotyledons</taxon>
        <taxon>Gunneridae</taxon>
        <taxon>Pentapetalae</taxon>
        <taxon>asterids</taxon>
        <taxon>campanulids</taxon>
        <taxon>Asterales</taxon>
        <taxon>Asteraceae</taxon>
        <taxon>Cichorioideae</taxon>
        <taxon>Cichorieae</taxon>
        <taxon>Cichoriinae</taxon>
        <taxon>Cichorium</taxon>
    </lineage>
</organism>
<accession>A0ACB9F7U9</accession>
<reference evidence="2" key="1">
    <citation type="journal article" date="2022" name="Mol. Ecol. Resour.">
        <title>The genomes of chicory, endive, great burdock and yacon provide insights into Asteraceae palaeo-polyploidization history and plant inulin production.</title>
        <authorList>
            <person name="Fan W."/>
            <person name="Wang S."/>
            <person name="Wang H."/>
            <person name="Wang A."/>
            <person name="Jiang F."/>
            <person name="Liu H."/>
            <person name="Zhao H."/>
            <person name="Xu D."/>
            <person name="Zhang Y."/>
        </authorList>
    </citation>
    <scope>NUCLEOTIDE SEQUENCE [LARGE SCALE GENOMIC DNA]</scope>
    <source>
        <strain evidence="2">cv. Punajuju</strain>
    </source>
</reference>
<evidence type="ECO:0000313" key="2">
    <source>
        <dbReference type="Proteomes" id="UP001055811"/>
    </source>
</evidence>
<protein>
    <submittedName>
        <fullName evidence="1">Uncharacterized protein</fullName>
    </submittedName>
</protein>